<protein>
    <submittedName>
        <fullName evidence="2">Uncharacterized protein</fullName>
    </submittedName>
</protein>
<name>A0A151NVP8_ALLMI</name>
<dbReference type="Proteomes" id="UP000050525">
    <property type="component" value="Unassembled WGS sequence"/>
</dbReference>
<comment type="caution">
    <text evidence="2">The sequence shown here is derived from an EMBL/GenBank/DDBJ whole genome shotgun (WGS) entry which is preliminary data.</text>
</comment>
<evidence type="ECO:0000313" key="2">
    <source>
        <dbReference type="EMBL" id="KYO40834.1"/>
    </source>
</evidence>
<proteinExistence type="predicted"/>
<organism evidence="2 3">
    <name type="scientific">Alligator mississippiensis</name>
    <name type="common">American alligator</name>
    <dbReference type="NCBI Taxonomy" id="8496"/>
    <lineage>
        <taxon>Eukaryota</taxon>
        <taxon>Metazoa</taxon>
        <taxon>Chordata</taxon>
        <taxon>Craniata</taxon>
        <taxon>Vertebrata</taxon>
        <taxon>Euteleostomi</taxon>
        <taxon>Archelosauria</taxon>
        <taxon>Archosauria</taxon>
        <taxon>Crocodylia</taxon>
        <taxon>Alligatoridae</taxon>
        <taxon>Alligatorinae</taxon>
        <taxon>Alligator</taxon>
    </lineage>
</organism>
<dbReference type="EMBL" id="AKHW03001857">
    <property type="protein sequence ID" value="KYO40834.1"/>
    <property type="molecule type" value="Genomic_DNA"/>
</dbReference>
<dbReference type="AlphaFoldDB" id="A0A151NVP8"/>
<evidence type="ECO:0000256" key="1">
    <source>
        <dbReference type="SAM" id="MobiDB-lite"/>
    </source>
</evidence>
<keyword evidence="3" id="KW-1185">Reference proteome</keyword>
<reference evidence="2 3" key="1">
    <citation type="journal article" date="2012" name="Genome Biol.">
        <title>Sequencing three crocodilian genomes to illuminate the evolution of archosaurs and amniotes.</title>
        <authorList>
            <person name="St John J.A."/>
            <person name="Braun E.L."/>
            <person name="Isberg S.R."/>
            <person name="Miles L.G."/>
            <person name="Chong A.Y."/>
            <person name="Gongora J."/>
            <person name="Dalzell P."/>
            <person name="Moran C."/>
            <person name="Bed'hom B."/>
            <person name="Abzhanov A."/>
            <person name="Burgess S.C."/>
            <person name="Cooksey A.M."/>
            <person name="Castoe T.A."/>
            <person name="Crawford N.G."/>
            <person name="Densmore L.D."/>
            <person name="Drew J.C."/>
            <person name="Edwards S.V."/>
            <person name="Faircloth B.C."/>
            <person name="Fujita M.K."/>
            <person name="Greenwold M.J."/>
            <person name="Hoffmann F.G."/>
            <person name="Howard J.M."/>
            <person name="Iguchi T."/>
            <person name="Janes D.E."/>
            <person name="Khan S.Y."/>
            <person name="Kohno S."/>
            <person name="de Koning A.J."/>
            <person name="Lance S.L."/>
            <person name="McCarthy F.M."/>
            <person name="McCormack J.E."/>
            <person name="Merchant M.E."/>
            <person name="Peterson D.G."/>
            <person name="Pollock D.D."/>
            <person name="Pourmand N."/>
            <person name="Raney B.J."/>
            <person name="Roessler K.A."/>
            <person name="Sanford J.R."/>
            <person name="Sawyer R.H."/>
            <person name="Schmidt C.J."/>
            <person name="Triplett E.W."/>
            <person name="Tuberville T.D."/>
            <person name="Venegas-Anaya M."/>
            <person name="Howard J.T."/>
            <person name="Jarvis E.D."/>
            <person name="Guillette L.J.Jr."/>
            <person name="Glenn T.C."/>
            <person name="Green R.E."/>
            <person name="Ray D.A."/>
        </authorList>
    </citation>
    <scope>NUCLEOTIDE SEQUENCE [LARGE SCALE GENOMIC DNA]</scope>
    <source>
        <strain evidence="2">KSC_2009_1</strain>
    </source>
</reference>
<gene>
    <name evidence="2" type="ORF">Y1Q_0013399</name>
</gene>
<feature type="compositionally biased region" description="Polar residues" evidence="1">
    <location>
        <begin position="38"/>
        <end position="53"/>
    </location>
</feature>
<feature type="region of interest" description="Disordered" evidence="1">
    <location>
        <begin position="38"/>
        <end position="80"/>
    </location>
</feature>
<accession>A0A151NVP8</accession>
<evidence type="ECO:0000313" key="3">
    <source>
        <dbReference type="Proteomes" id="UP000050525"/>
    </source>
</evidence>
<sequence>MQFKCDPQSIRPIERMILLGCTSVTVGRKGLYIRITSKENTGPSHHPSFTGTRNFKGRGKKPNNYSHLHREEVPSRVGLP</sequence>